<keyword evidence="7 8" id="KW-0472">Membrane</keyword>
<evidence type="ECO:0000256" key="8">
    <source>
        <dbReference type="SAM" id="Phobius"/>
    </source>
</evidence>
<feature type="transmembrane region" description="Helical" evidence="8">
    <location>
        <begin position="253"/>
        <end position="277"/>
    </location>
</feature>
<feature type="transmembrane region" description="Helical" evidence="8">
    <location>
        <begin position="211"/>
        <end position="232"/>
    </location>
</feature>
<evidence type="ECO:0000256" key="4">
    <source>
        <dbReference type="ARBA" id="ARBA00022679"/>
    </source>
</evidence>
<dbReference type="PANTHER" id="PTHR33908:SF11">
    <property type="entry name" value="MEMBRANE PROTEIN"/>
    <property type="match status" value="1"/>
</dbReference>
<dbReference type="EMBL" id="VWPJ01000007">
    <property type="protein sequence ID" value="KAA5605806.1"/>
    <property type="molecule type" value="Genomic_DNA"/>
</dbReference>
<feature type="transmembrane region" description="Helical" evidence="8">
    <location>
        <begin position="169"/>
        <end position="199"/>
    </location>
</feature>
<organism evidence="10 11">
    <name type="scientific">Roseospira marina</name>
    <dbReference type="NCBI Taxonomy" id="140057"/>
    <lineage>
        <taxon>Bacteria</taxon>
        <taxon>Pseudomonadati</taxon>
        <taxon>Pseudomonadota</taxon>
        <taxon>Alphaproteobacteria</taxon>
        <taxon>Rhodospirillales</taxon>
        <taxon>Rhodospirillaceae</taxon>
        <taxon>Roseospira</taxon>
    </lineage>
</organism>
<evidence type="ECO:0000256" key="3">
    <source>
        <dbReference type="ARBA" id="ARBA00022676"/>
    </source>
</evidence>
<evidence type="ECO:0000256" key="2">
    <source>
        <dbReference type="ARBA" id="ARBA00022475"/>
    </source>
</evidence>
<keyword evidence="2" id="KW-1003">Cell membrane</keyword>
<reference evidence="10 11" key="1">
    <citation type="submission" date="2019-09" db="EMBL/GenBank/DDBJ databases">
        <title>Genome sequence of Roseospira marina, one of the more divergent members of the non-sulfur purple photosynthetic bacterial family, the Rhodospirillaceae.</title>
        <authorList>
            <person name="Meyer T."/>
            <person name="Kyndt J."/>
        </authorList>
    </citation>
    <scope>NUCLEOTIDE SEQUENCE [LARGE SCALE GENOMIC DNA]</scope>
    <source>
        <strain evidence="10 11">DSM 15113</strain>
    </source>
</reference>
<evidence type="ECO:0000313" key="11">
    <source>
        <dbReference type="Proteomes" id="UP000324065"/>
    </source>
</evidence>
<sequence>MSDRSLSARSSVFAPMGAVLCGPWGVALLVFLVTAGRLALLSSPLAPPVTPGEADLWVQGRAGAALWPETGPLLPWLLSLLSDTCGADAPCLRLVGPVTHGAAMWFLYRLGTRLFDAPTGFWCAVLYATMPLVLAGGLVVGPMALLMPVWTVALLALARTHVARSRFDWVVLGACVALGLVIHPVMSLFVPLAVLYLAMSPEHAGLWRRPGPYVALLIGLAGLLPALMRAASDQWAGVYQLVEAITAPVADPAALWPTVALGIVLGGPVVAGVLAVLLLRTPLLMRDGAWADYRVRLLMIFSVPVLAATLWLTLLLKDDVMLTAPAVPAAVAMVCGWLLVQGRGAWLVLAAGINMALCAALLTGPDTARRFGWVPPAVLDPEVGGRGFEAAGSWLRTLAEAYPDAPLAVAGEDAPLLAYHAAVRGLSPRVLGTGPREDRGAFQGLLVMPAALAEAGETGATIRARLTVTLPDGRVRAWAAAMVP</sequence>
<feature type="transmembrane region" description="Helical" evidence="8">
    <location>
        <begin position="12"/>
        <end position="35"/>
    </location>
</feature>
<keyword evidence="11" id="KW-1185">Reference proteome</keyword>
<dbReference type="InterPro" id="IPR050297">
    <property type="entry name" value="LipidA_mod_glycosyltrf_83"/>
</dbReference>
<proteinExistence type="predicted"/>
<evidence type="ECO:0000313" key="10">
    <source>
        <dbReference type="EMBL" id="KAA5605806.1"/>
    </source>
</evidence>
<dbReference type="RefSeq" id="WP_150062136.1">
    <property type="nucleotide sequence ID" value="NZ_JACHII010000004.1"/>
</dbReference>
<dbReference type="GO" id="GO:0009103">
    <property type="term" value="P:lipopolysaccharide biosynthetic process"/>
    <property type="evidence" value="ECO:0007669"/>
    <property type="project" value="UniProtKB-ARBA"/>
</dbReference>
<evidence type="ECO:0000259" key="9">
    <source>
        <dbReference type="Pfam" id="PF13231"/>
    </source>
</evidence>
<name>A0A5M6IC29_9PROT</name>
<dbReference type="Pfam" id="PF13231">
    <property type="entry name" value="PMT_2"/>
    <property type="match status" value="1"/>
</dbReference>
<feature type="transmembrane region" description="Helical" evidence="8">
    <location>
        <begin position="322"/>
        <end position="340"/>
    </location>
</feature>
<keyword evidence="6 8" id="KW-1133">Transmembrane helix</keyword>
<keyword evidence="5 8" id="KW-0812">Transmembrane</keyword>
<dbReference type="InterPro" id="IPR038731">
    <property type="entry name" value="RgtA/B/C-like"/>
</dbReference>
<evidence type="ECO:0000256" key="6">
    <source>
        <dbReference type="ARBA" id="ARBA00022989"/>
    </source>
</evidence>
<gene>
    <name evidence="10" type="ORF">F1188_09330</name>
</gene>
<evidence type="ECO:0000256" key="7">
    <source>
        <dbReference type="ARBA" id="ARBA00023136"/>
    </source>
</evidence>
<dbReference type="Proteomes" id="UP000324065">
    <property type="component" value="Unassembled WGS sequence"/>
</dbReference>
<dbReference type="PANTHER" id="PTHR33908">
    <property type="entry name" value="MANNOSYLTRANSFERASE YKCB-RELATED"/>
    <property type="match status" value="1"/>
</dbReference>
<dbReference type="GO" id="GO:0005886">
    <property type="term" value="C:plasma membrane"/>
    <property type="evidence" value="ECO:0007669"/>
    <property type="project" value="UniProtKB-SubCell"/>
</dbReference>
<feature type="transmembrane region" description="Helical" evidence="8">
    <location>
        <begin position="346"/>
        <end position="364"/>
    </location>
</feature>
<comment type="subcellular location">
    <subcellularLocation>
        <location evidence="1">Cell membrane</location>
        <topology evidence="1">Multi-pass membrane protein</topology>
    </subcellularLocation>
</comment>
<protein>
    <submittedName>
        <fullName evidence="10">Glycosyltransferase family 39 protein</fullName>
    </submittedName>
</protein>
<feature type="transmembrane region" description="Helical" evidence="8">
    <location>
        <begin position="132"/>
        <end position="157"/>
    </location>
</feature>
<keyword evidence="4 10" id="KW-0808">Transferase</keyword>
<dbReference type="OrthoDB" id="9811222at2"/>
<feature type="transmembrane region" description="Helical" evidence="8">
    <location>
        <begin position="297"/>
        <end position="315"/>
    </location>
</feature>
<dbReference type="GO" id="GO:0016763">
    <property type="term" value="F:pentosyltransferase activity"/>
    <property type="evidence" value="ECO:0007669"/>
    <property type="project" value="TreeGrafter"/>
</dbReference>
<evidence type="ECO:0000256" key="1">
    <source>
        <dbReference type="ARBA" id="ARBA00004651"/>
    </source>
</evidence>
<dbReference type="AlphaFoldDB" id="A0A5M6IC29"/>
<feature type="domain" description="Glycosyltransferase RgtA/B/C/D-like" evidence="9">
    <location>
        <begin position="71"/>
        <end position="228"/>
    </location>
</feature>
<accession>A0A5M6IC29</accession>
<comment type="caution">
    <text evidence="10">The sequence shown here is derived from an EMBL/GenBank/DDBJ whole genome shotgun (WGS) entry which is preliminary data.</text>
</comment>
<keyword evidence="3" id="KW-0328">Glycosyltransferase</keyword>
<evidence type="ECO:0000256" key="5">
    <source>
        <dbReference type="ARBA" id="ARBA00022692"/>
    </source>
</evidence>